<organism evidence="1 2">
    <name type="scientific">Candidatus Scalindua rubra</name>
    <dbReference type="NCBI Taxonomy" id="1872076"/>
    <lineage>
        <taxon>Bacteria</taxon>
        <taxon>Pseudomonadati</taxon>
        <taxon>Planctomycetota</taxon>
        <taxon>Candidatus Brocadiia</taxon>
        <taxon>Candidatus Brocadiales</taxon>
        <taxon>Candidatus Scalinduaceae</taxon>
        <taxon>Candidatus Scalindua</taxon>
    </lineage>
</organism>
<sequence>MNLVYLRLALKADDLFATKGEENECKGFELIEIGSKRLRNCIQEVSKDDGDGLKERYERERTAWNLYYDILDRVENALREGDQFAIELQERAKKLVNNFRVVIG</sequence>
<proteinExistence type="predicted"/>
<evidence type="ECO:0000313" key="2">
    <source>
        <dbReference type="Proteomes" id="UP000094056"/>
    </source>
</evidence>
<gene>
    <name evidence="1" type="ORF">SCARUB_02033</name>
</gene>
<accession>A0A1E3XB01</accession>
<dbReference type="Proteomes" id="UP000094056">
    <property type="component" value="Unassembled WGS sequence"/>
</dbReference>
<comment type="caution">
    <text evidence="1">The sequence shown here is derived from an EMBL/GenBank/DDBJ whole genome shotgun (WGS) entry which is preliminary data.</text>
</comment>
<name>A0A1E3XB01_9BACT</name>
<dbReference type="EMBL" id="MAYW01000047">
    <property type="protein sequence ID" value="ODS32827.1"/>
    <property type="molecule type" value="Genomic_DNA"/>
</dbReference>
<reference evidence="1 2" key="1">
    <citation type="submission" date="2016-07" db="EMBL/GenBank/DDBJ databases">
        <title>Draft genome of Scalindua rubra, obtained from a brine-seawater interface in the Red Sea, sheds light on salt adaptation in anammox bacteria.</title>
        <authorList>
            <person name="Speth D.R."/>
            <person name="Lagkouvardos I."/>
            <person name="Wang Y."/>
            <person name="Qian P.-Y."/>
            <person name="Dutilh B.E."/>
            <person name="Jetten M.S."/>
        </authorList>
    </citation>
    <scope>NUCLEOTIDE SEQUENCE [LARGE SCALE GENOMIC DNA]</scope>
    <source>
        <strain evidence="1">BSI-1</strain>
    </source>
</reference>
<protein>
    <submittedName>
        <fullName evidence="1">Uncharacterized protein</fullName>
    </submittedName>
</protein>
<dbReference type="AlphaFoldDB" id="A0A1E3XB01"/>
<evidence type="ECO:0000313" key="1">
    <source>
        <dbReference type="EMBL" id="ODS32827.1"/>
    </source>
</evidence>